<accession>S4TRP1</accession>
<name>S4TRP1_9CAUD</name>
<sequence length="319" mass="36695">MTRLTKEEFTKRAIKIHGYKYDYSLVQYINVDTKVCIVCPEHGGFWQTPNNHLYNKRGCPKCGPLIIVEKQRFTFNDFLNRARNAHGDKYDYSLVNYNGATTPVCIISPKHGEFQQKPHHHFDGHGCPDCKKQSISITQSSNREQFIKNAILIHGDTYNYEQVVYKNAHEKVCIICPEHGEFWQRPNGHLNGYGCQLCAVTGLNRSLPGFVYIVADDKNNPTLIKIGVTNNTHRRIQQLKRNTPFKLYKIFQVNLGTGQQSYDLEQTIHRNFQYLNAGLTGFDGCTEWFHYSPEILEYVKIILDGLHGVGLHSVHESCE</sequence>
<evidence type="ECO:0000313" key="2">
    <source>
        <dbReference type="EMBL" id="AGF89571.1"/>
    </source>
</evidence>
<proteinExistence type="predicted"/>
<dbReference type="InterPro" id="IPR018306">
    <property type="entry name" value="Phage_T5_Orf172_DNA-bd"/>
</dbReference>
<reference evidence="2" key="1">
    <citation type="journal article" date="2013" name="BMC Genomics">
        <title>Genomic characterization provides new insight into Salmonella phage diversity.</title>
        <authorList>
            <person name="Moreno Switt A.I."/>
            <person name="Orsi R.H."/>
            <person name="den Bakker H.C."/>
            <person name="Vongkamjan K."/>
            <person name="Altier C."/>
            <person name="Wiedmann M."/>
        </authorList>
    </citation>
    <scope>NUCLEOTIDE SEQUENCE</scope>
</reference>
<evidence type="ECO:0000259" key="1">
    <source>
        <dbReference type="SMART" id="SM00974"/>
    </source>
</evidence>
<feature type="domain" description="Bacteriophage T5 Orf172 DNA-binding" evidence="1">
    <location>
        <begin position="218"/>
        <end position="302"/>
    </location>
</feature>
<dbReference type="OrthoDB" id="19100at10239"/>
<gene>
    <name evidence="2" type="ORF">SP069_00360</name>
</gene>
<dbReference type="EMBL" id="KC139650">
    <property type="protein sequence ID" value="AGF89571.1"/>
    <property type="molecule type" value="Genomic_DNA"/>
</dbReference>
<organism evidence="2">
    <name type="scientific">Salmonella phage SP069</name>
    <dbReference type="NCBI Taxonomy" id="1173760"/>
    <lineage>
        <taxon>Viruses</taxon>
        <taxon>Duplodnaviria</taxon>
        <taxon>Heunggongvirae</taxon>
        <taxon>Uroviricota</taxon>
        <taxon>Caudoviricetes</taxon>
        <taxon>Nonanavirus</taxon>
        <taxon>Nonanavirus SP069</taxon>
    </lineage>
</organism>
<dbReference type="Pfam" id="PF10544">
    <property type="entry name" value="T5orf172"/>
    <property type="match status" value="1"/>
</dbReference>
<dbReference type="SMART" id="SM00974">
    <property type="entry name" value="T5orf172"/>
    <property type="match status" value="1"/>
</dbReference>
<protein>
    <recommendedName>
        <fullName evidence="1">Bacteriophage T5 Orf172 DNA-binding domain-containing protein</fullName>
    </recommendedName>
</protein>